<name>A0A1V9XS18_9ACAR</name>
<gene>
    <name evidence="1" type="ORF">BIW11_07871</name>
</gene>
<sequence>MYGEMSWDSLVSTLLSLADEGYPYRLCGFHIFYNIAEFRFLFGMVQPHLRGEVVKRVHLRRHNIASLHDHISPDILGYPAGEVWGDFPWTILRDKMKRLYE</sequence>
<organism evidence="1 2">
    <name type="scientific">Tropilaelaps mercedesae</name>
    <dbReference type="NCBI Taxonomy" id="418985"/>
    <lineage>
        <taxon>Eukaryota</taxon>
        <taxon>Metazoa</taxon>
        <taxon>Ecdysozoa</taxon>
        <taxon>Arthropoda</taxon>
        <taxon>Chelicerata</taxon>
        <taxon>Arachnida</taxon>
        <taxon>Acari</taxon>
        <taxon>Parasitiformes</taxon>
        <taxon>Mesostigmata</taxon>
        <taxon>Gamasina</taxon>
        <taxon>Dermanyssoidea</taxon>
        <taxon>Laelapidae</taxon>
        <taxon>Tropilaelaps</taxon>
    </lineage>
</organism>
<dbReference type="SUPFAM" id="SSF52087">
    <property type="entry name" value="CRAL/TRIO domain"/>
    <property type="match status" value="1"/>
</dbReference>
<dbReference type="EMBL" id="MNPL01005025">
    <property type="protein sequence ID" value="OQR76287.1"/>
    <property type="molecule type" value="Genomic_DNA"/>
</dbReference>
<dbReference type="InterPro" id="IPR036865">
    <property type="entry name" value="CRAL-TRIO_dom_sf"/>
</dbReference>
<feature type="non-terminal residue" evidence="1">
    <location>
        <position position="101"/>
    </location>
</feature>
<evidence type="ECO:0000313" key="2">
    <source>
        <dbReference type="Proteomes" id="UP000192247"/>
    </source>
</evidence>
<keyword evidence="2" id="KW-1185">Reference proteome</keyword>
<reference evidence="1 2" key="1">
    <citation type="journal article" date="2017" name="Gigascience">
        <title>Draft genome of the honey bee ectoparasitic mite, Tropilaelaps mercedesae, is shaped by the parasitic life history.</title>
        <authorList>
            <person name="Dong X."/>
            <person name="Armstrong S.D."/>
            <person name="Xia D."/>
            <person name="Makepeace B.L."/>
            <person name="Darby A.C."/>
            <person name="Kadowaki T."/>
        </authorList>
    </citation>
    <scope>NUCLEOTIDE SEQUENCE [LARGE SCALE GENOMIC DNA]</scope>
    <source>
        <strain evidence="1">Wuxi-XJTLU</strain>
    </source>
</reference>
<dbReference type="Proteomes" id="UP000192247">
    <property type="component" value="Unassembled WGS sequence"/>
</dbReference>
<dbReference type="AlphaFoldDB" id="A0A1V9XS18"/>
<proteinExistence type="predicted"/>
<protein>
    <submittedName>
        <fullName evidence="1">Alpha-tocopherol transfer protein-like</fullName>
    </submittedName>
</protein>
<accession>A0A1V9XS18</accession>
<dbReference type="Gene3D" id="3.40.525.10">
    <property type="entry name" value="CRAL-TRIO lipid binding domain"/>
    <property type="match status" value="1"/>
</dbReference>
<dbReference type="InParanoid" id="A0A1V9XS18"/>
<evidence type="ECO:0000313" key="1">
    <source>
        <dbReference type="EMBL" id="OQR76287.1"/>
    </source>
</evidence>
<comment type="caution">
    <text evidence="1">The sequence shown here is derived from an EMBL/GenBank/DDBJ whole genome shotgun (WGS) entry which is preliminary data.</text>
</comment>